<comment type="caution">
    <text evidence="1">The sequence shown here is derived from an EMBL/GenBank/DDBJ whole genome shotgun (WGS) entry which is preliminary data.</text>
</comment>
<dbReference type="AlphaFoldDB" id="A0AAV4XN94"/>
<keyword evidence="2" id="KW-1185">Reference proteome</keyword>
<protein>
    <submittedName>
        <fullName evidence="1">Uncharacterized protein</fullName>
    </submittedName>
</protein>
<reference evidence="1 2" key="1">
    <citation type="submission" date="2021-06" db="EMBL/GenBank/DDBJ databases">
        <title>Caerostris extrusa draft genome.</title>
        <authorList>
            <person name="Kono N."/>
            <person name="Arakawa K."/>
        </authorList>
    </citation>
    <scope>NUCLEOTIDE SEQUENCE [LARGE SCALE GENOMIC DNA]</scope>
</reference>
<accession>A0AAV4XN94</accession>
<dbReference type="Proteomes" id="UP001054945">
    <property type="component" value="Unassembled WGS sequence"/>
</dbReference>
<name>A0AAV4XN94_CAEEX</name>
<gene>
    <name evidence="1" type="ORF">CEXT_583591</name>
</gene>
<evidence type="ECO:0000313" key="1">
    <source>
        <dbReference type="EMBL" id="GIY96595.1"/>
    </source>
</evidence>
<dbReference type="EMBL" id="BPLR01000679">
    <property type="protein sequence ID" value="GIY96595.1"/>
    <property type="molecule type" value="Genomic_DNA"/>
</dbReference>
<evidence type="ECO:0000313" key="2">
    <source>
        <dbReference type="Proteomes" id="UP001054945"/>
    </source>
</evidence>
<proteinExistence type="predicted"/>
<organism evidence="1 2">
    <name type="scientific">Caerostris extrusa</name>
    <name type="common">Bark spider</name>
    <name type="synonym">Caerostris bankana</name>
    <dbReference type="NCBI Taxonomy" id="172846"/>
    <lineage>
        <taxon>Eukaryota</taxon>
        <taxon>Metazoa</taxon>
        <taxon>Ecdysozoa</taxon>
        <taxon>Arthropoda</taxon>
        <taxon>Chelicerata</taxon>
        <taxon>Arachnida</taxon>
        <taxon>Araneae</taxon>
        <taxon>Araneomorphae</taxon>
        <taxon>Entelegynae</taxon>
        <taxon>Araneoidea</taxon>
        <taxon>Araneidae</taxon>
        <taxon>Caerostris</taxon>
    </lineage>
</organism>
<sequence length="95" mass="10945">MELLILDGVQWIVLHLNSIKKADRKQKFAGVFISDAGKAIPLLKKKQKRACTGLPPKLFFLFPSLGHCATLKGWLFCVEQRSEERKKKMKRKKVH</sequence>